<dbReference type="Pfam" id="PF06985">
    <property type="entry name" value="HET"/>
    <property type="match status" value="1"/>
</dbReference>
<accession>A0A8K0REC1</accession>
<reference evidence="2" key="1">
    <citation type="journal article" date="2021" name="Nat. Commun.">
        <title>Genetic determinants of endophytism in the Arabidopsis root mycobiome.</title>
        <authorList>
            <person name="Mesny F."/>
            <person name="Miyauchi S."/>
            <person name="Thiergart T."/>
            <person name="Pickel B."/>
            <person name="Atanasova L."/>
            <person name="Karlsson M."/>
            <person name="Huettel B."/>
            <person name="Barry K.W."/>
            <person name="Haridas S."/>
            <person name="Chen C."/>
            <person name="Bauer D."/>
            <person name="Andreopoulos W."/>
            <person name="Pangilinan J."/>
            <person name="LaButti K."/>
            <person name="Riley R."/>
            <person name="Lipzen A."/>
            <person name="Clum A."/>
            <person name="Drula E."/>
            <person name="Henrissat B."/>
            <person name="Kohler A."/>
            <person name="Grigoriev I.V."/>
            <person name="Martin F.M."/>
            <person name="Hacquard S."/>
        </authorList>
    </citation>
    <scope>NUCLEOTIDE SEQUENCE</scope>
    <source>
        <strain evidence="2">MPI-SDFR-AT-0120</strain>
    </source>
</reference>
<name>A0A8K0REC1_9PLEO</name>
<gene>
    <name evidence="2" type="ORF">FB567DRAFT_517449</name>
</gene>
<proteinExistence type="predicted"/>
<dbReference type="Proteomes" id="UP000813461">
    <property type="component" value="Unassembled WGS sequence"/>
</dbReference>
<keyword evidence="3" id="KW-1185">Reference proteome</keyword>
<comment type="caution">
    <text evidence="2">The sequence shown here is derived from an EMBL/GenBank/DDBJ whole genome shotgun (WGS) entry which is preliminary data.</text>
</comment>
<evidence type="ECO:0000313" key="2">
    <source>
        <dbReference type="EMBL" id="KAH7092560.1"/>
    </source>
</evidence>
<protein>
    <recommendedName>
        <fullName evidence="1">Heterokaryon incompatibility domain-containing protein</fullName>
    </recommendedName>
</protein>
<organism evidence="2 3">
    <name type="scientific">Paraphoma chrysanthemicola</name>
    <dbReference type="NCBI Taxonomy" id="798071"/>
    <lineage>
        <taxon>Eukaryota</taxon>
        <taxon>Fungi</taxon>
        <taxon>Dikarya</taxon>
        <taxon>Ascomycota</taxon>
        <taxon>Pezizomycotina</taxon>
        <taxon>Dothideomycetes</taxon>
        <taxon>Pleosporomycetidae</taxon>
        <taxon>Pleosporales</taxon>
        <taxon>Pleosporineae</taxon>
        <taxon>Phaeosphaeriaceae</taxon>
        <taxon>Paraphoma</taxon>
    </lineage>
</organism>
<evidence type="ECO:0000259" key="1">
    <source>
        <dbReference type="Pfam" id="PF06985"/>
    </source>
</evidence>
<dbReference type="InterPro" id="IPR010730">
    <property type="entry name" value="HET"/>
</dbReference>
<dbReference type="AlphaFoldDB" id="A0A8K0REC1"/>
<dbReference type="EMBL" id="JAGMVJ010000003">
    <property type="protein sequence ID" value="KAH7092560.1"/>
    <property type="molecule type" value="Genomic_DNA"/>
</dbReference>
<feature type="domain" description="Heterokaryon incompatibility" evidence="1">
    <location>
        <begin position="1"/>
        <end position="60"/>
    </location>
</feature>
<sequence length="63" mass="6965">MTVCEQLQERYLWVDKMCIVQDDVNDKNRQINAIGQISSSARLVIIAAHGDEVESGLPGVGYS</sequence>
<dbReference type="PANTHER" id="PTHR33112">
    <property type="entry name" value="DOMAIN PROTEIN, PUTATIVE-RELATED"/>
    <property type="match status" value="1"/>
</dbReference>
<evidence type="ECO:0000313" key="3">
    <source>
        <dbReference type="Proteomes" id="UP000813461"/>
    </source>
</evidence>
<dbReference type="PANTHER" id="PTHR33112:SF12">
    <property type="entry name" value="HETEROKARYON INCOMPATIBILITY DOMAIN-CONTAINING PROTEIN"/>
    <property type="match status" value="1"/>
</dbReference>
<dbReference type="OrthoDB" id="2958217at2759"/>